<proteinExistence type="predicted"/>
<evidence type="ECO:0000313" key="2">
    <source>
        <dbReference type="EMBL" id="MFB5738151.1"/>
    </source>
</evidence>
<keyword evidence="1" id="KW-0472">Membrane</keyword>
<gene>
    <name evidence="2" type="ORF">ACE5IX_16645</name>
</gene>
<comment type="caution">
    <text evidence="2">The sequence shown here is derived from an EMBL/GenBank/DDBJ whole genome shotgun (WGS) entry which is preliminary data.</text>
</comment>
<sequence>MERRKGGGSVRYYIITILLFSFNLFSEELKIRVTQLEPGAYVHTSFRSLNGEFFHSNGLILDAGKGVFLVDTTYVISGHEAWRSKEAFAKTLKLLGSIKRD</sequence>
<keyword evidence="3" id="KW-1185">Reference proteome</keyword>
<evidence type="ECO:0008006" key="4">
    <source>
        <dbReference type="Google" id="ProtNLM"/>
    </source>
</evidence>
<evidence type="ECO:0000313" key="3">
    <source>
        <dbReference type="Proteomes" id="UP001580391"/>
    </source>
</evidence>
<protein>
    <recommendedName>
        <fullName evidence="4">MBL fold metallo-hydrolase</fullName>
    </recommendedName>
</protein>
<reference evidence="2 3" key="1">
    <citation type="submission" date="2024-09" db="EMBL/GenBank/DDBJ databases">
        <title>Taxonomic and Genotyping Characterization of Leptospira Strains isolated from Multiple Sources in Colombia highlights the importance of intermediate species.</title>
        <authorList>
            <person name="Torres Higuera L."/>
            <person name="Rojas Tapias D."/>
            <person name="Jimenez Velasquez S."/>
            <person name="Renjifo Ibanez C."/>
        </authorList>
    </citation>
    <scope>NUCLEOTIDE SEQUENCE [LARGE SCALE GENOMIC DNA]</scope>
    <source>
        <strain evidence="2 3">Lep080</strain>
    </source>
</reference>
<dbReference type="RefSeq" id="WP_375517562.1">
    <property type="nucleotide sequence ID" value="NZ_JBHILI010000013.1"/>
</dbReference>
<accession>A0ABV5BS72</accession>
<keyword evidence="1" id="KW-0812">Transmembrane</keyword>
<dbReference type="EMBL" id="JBHILJ010000011">
    <property type="protein sequence ID" value="MFB5738151.1"/>
    <property type="molecule type" value="Genomic_DNA"/>
</dbReference>
<name>A0ABV5BS72_9LEPT</name>
<organism evidence="2 3">
    <name type="scientific">Leptospira wolffii</name>
    <dbReference type="NCBI Taxonomy" id="409998"/>
    <lineage>
        <taxon>Bacteria</taxon>
        <taxon>Pseudomonadati</taxon>
        <taxon>Spirochaetota</taxon>
        <taxon>Spirochaetia</taxon>
        <taxon>Leptospirales</taxon>
        <taxon>Leptospiraceae</taxon>
        <taxon>Leptospira</taxon>
    </lineage>
</organism>
<dbReference type="InterPro" id="IPR036866">
    <property type="entry name" value="RibonucZ/Hydroxyglut_hydro"/>
</dbReference>
<evidence type="ECO:0000256" key="1">
    <source>
        <dbReference type="SAM" id="Phobius"/>
    </source>
</evidence>
<dbReference type="Proteomes" id="UP001580391">
    <property type="component" value="Unassembled WGS sequence"/>
</dbReference>
<dbReference type="Gene3D" id="3.60.15.10">
    <property type="entry name" value="Ribonuclease Z/Hydroxyacylglutathione hydrolase-like"/>
    <property type="match status" value="1"/>
</dbReference>
<feature type="transmembrane region" description="Helical" evidence="1">
    <location>
        <begin position="9"/>
        <end position="26"/>
    </location>
</feature>
<keyword evidence="1" id="KW-1133">Transmembrane helix</keyword>